<keyword evidence="9 14" id="KW-1133">Transmembrane helix</keyword>
<comment type="caution">
    <text evidence="16">The sequence shown here is derived from an EMBL/GenBank/DDBJ whole genome shotgun (WGS) entry which is preliminary data.</text>
</comment>
<evidence type="ECO:0000256" key="5">
    <source>
        <dbReference type="ARBA" id="ARBA00022741"/>
    </source>
</evidence>
<name>A0A423SYI6_PENVA</name>
<evidence type="ECO:0000256" key="12">
    <source>
        <dbReference type="ARBA" id="ARBA00073320"/>
    </source>
</evidence>
<evidence type="ECO:0000313" key="16">
    <source>
        <dbReference type="EMBL" id="ROT69287.1"/>
    </source>
</evidence>
<dbReference type="STRING" id="6689.A0A423SYI6"/>
<keyword evidence="8" id="KW-0067">ATP-binding</keyword>
<evidence type="ECO:0000256" key="7">
    <source>
        <dbReference type="ARBA" id="ARBA00022824"/>
    </source>
</evidence>
<dbReference type="PROSITE" id="PS50127">
    <property type="entry name" value="UBC_2"/>
    <property type="match status" value="1"/>
</dbReference>
<protein>
    <recommendedName>
        <fullName evidence="12">Ubiquitin-conjugating enzyme E2 J2</fullName>
        <ecNumber evidence="2">2.3.2.23</ecNumber>
    </recommendedName>
</protein>
<evidence type="ECO:0000256" key="4">
    <source>
        <dbReference type="ARBA" id="ARBA00022692"/>
    </source>
</evidence>
<dbReference type="AlphaFoldDB" id="A0A423SYI6"/>
<keyword evidence="10 14" id="KW-0472">Membrane</keyword>
<keyword evidence="3" id="KW-0808">Transferase</keyword>
<organism evidence="16 17">
    <name type="scientific">Penaeus vannamei</name>
    <name type="common">Whiteleg shrimp</name>
    <name type="synonym">Litopenaeus vannamei</name>
    <dbReference type="NCBI Taxonomy" id="6689"/>
    <lineage>
        <taxon>Eukaryota</taxon>
        <taxon>Metazoa</taxon>
        <taxon>Ecdysozoa</taxon>
        <taxon>Arthropoda</taxon>
        <taxon>Crustacea</taxon>
        <taxon>Multicrustacea</taxon>
        <taxon>Malacostraca</taxon>
        <taxon>Eumalacostraca</taxon>
        <taxon>Eucarida</taxon>
        <taxon>Decapoda</taxon>
        <taxon>Dendrobranchiata</taxon>
        <taxon>Penaeoidea</taxon>
        <taxon>Penaeidae</taxon>
        <taxon>Penaeus</taxon>
    </lineage>
</organism>
<evidence type="ECO:0000313" key="17">
    <source>
        <dbReference type="Proteomes" id="UP000283509"/>
    </source>
</evidence>
<gene>
    <name evidence="16" type="ORF">C7M84_012521</name>
</gene>
<dbReference type="Proteomes" id="UP000283509">
    <property type="component" value="Unassembled WGS sequence"/>
</dbReference>
<keyword evidence="5" id="KW-0547">Nucleotide-binding</keyword>
<evidence type="ECO:0000256" key="8">
    <source>
        <dbReference type="ARBA" id="ARBA00022840"/>
    </source>
</evidence>
<dbReference type="CDD" id="cd23799">
    <property type="entry name" value="UBCc_UBE2J"/>
    <property type="match status" value="1"/>
</dbReference>
<dbReference type="PANTHER" id="PTHR24067">
    <property type="entry name" value="UBIQUITIN-CONJUGATING ENZYME E2"/>
    <property type="match status" value="1"/>
</dbReference>
<evidence type="ECO:0000256" key="14">
    <source>
        <dbReference type="SAM" id="Phobius"/>
    </source>
</evidence>
<dbReference type="InterPro" id="IPR016135">
    <property type="entry name" value="UBQ-conjugating_enzyme/RWD"/>
</dbReference>
<dbReference type="GO" id="GO:0061631">
    <property type="term" value="F:ubiquitin conjugating enzyme activity"/>
    <property type="evidence" value="ECO:0007669"/>
    <property type="project" value="UniProtKB-EC"/>
</dbReference>
<evidence type="ECO:0000259" key="15">
    <source>
        <dbReference type="PROSITE" id="PS50127"/>
    </source>
</evidence>
<dbReference type="Pfam" id="PF00179">
    <property type="entry name" value="UQ_con"/>
    <property type="match status" value="1"/>
</dbReference>
<dbReference type="Gene3D" id="3.10.110.10">
    <property type="entry name" value="Ubiquitin Conjugating Enzyme"/>
    <property type="match status" value="1"/>
</dbReference>
<evidence type="ECO:0000256" key="2">
    <source>
        <dbReference type="ARBA" id="ARBA00012486"/>
    </source>
</evidence>
<feature type="transmembrane region" description="Helical" evidence="14">
    <location>
        <begin position="245"/>
        <end position="264"/>
    </location>
</feature>
<evidence type="ECO:0000256" key="13">
    <source>
        <dbReference type="SAM" id="MobiDB-lite"/>
    </source>
</evidence>
<feature type="region of interest" description="Disordered" evidence="13">
    <location>
        <begin position="180"/>
        <end position="199"/>
    </location>
</feature>
<dbReference type="EC" id="2.3.2.23" evidence="2"/>
<evidence type="ECO:0000256" key="6">
    <source>
        <dbReference type="ARBA" id="ARBA00022786"/>
    </source>
</evidence>
<keyword evidence="6" id="KW-0833">Ubl conjugation pathway</keyword>
<proteinExistence type="predicted"/>
<evidence type="ECO:0000256" key="1">
    <source>
        <dbReference type="ARBA" id="ARBA00004586"/>
    </source>
</evidence>
<accession>A0A423SYI6</accession>
<dbReference type="InterPro" id="IPR050113">
    <property type="entry name" value="Ub_conjugating_enzyme"/>
</dbReference>
<evidence type="ECO:0000256" key="11">
    <source>
        <dbReference type="ARBA" id="ARBA00054775"/>
    </source>
</evidence>
<dbReference type="SUPFAM" id="SSF54495">
    <property type="entry name" value="UBC-like"/>
    <property type="match status" value="1"/>
</dbReference>
<dbReference type="InterPro" id="IPR000608">
    <property type="entry name" value="UBC"/>
</dbReference>
<sequence>MSKHSGTASARLRADYMRLKRDPVPYVTADPLPSNILEWHYVVEGPEQSPYEGGYYHGKLVFPLEYPFRPPSIYMITPSGRFKTNTRLCLSISDFHPDTWNPAWSVATILTGLLSFMLEKAPTFGSIETSDYEKRQLAQQSLSFNLKDKIFTELFPEITETIQEKLAQREQELAERAKAIETGSLSEKDRTNSDSGNQNLDASHMSALTNLLVVRLPQWITSLHLTPSSASSSVTLITHMSSLKAAANLLFGLPFFLLPGGFFTPKEKYISSATSHFASCLFVNGIVSIPYNMAGLTTVLRLTPSPADTLPSQITPVTLLLLLHPACTLFLTFLPHSPFLCI</sequence>
<dbReference type="OrthoDB" id="1158011at2759"/>
<dbReference type="FunFam" id="3.10.110.10:FF:000023">
    <property type="entry name" value="Ubiquitin-conjugating enzyme E2 J2"/>
    <property type="match status" value="1"/>
</dbReference>
<feature type="transmembrane region" description="Helical" evidence="14">
    <location>
        <begin position="276"/>
        <end position="294"/>
    </location>
</feature>
<keyword evidence="7" id="KW-0256">Endoplasmic reticulum</keyword>
<comment type="function">
    <text evidence="11">Catalyzes the covalent attachment of ubiquitin to other proteins. Seems to function in the selective degradation of misfolded membrane proteins from the endoplasmic reticulum (ERAD). In cooperation with the GATOR2 complex, catalyzes 'Lys-6'-linked ubiquitination of NPRL2.</text>
</comment>
<dbReference type="GO" id="GO:0005789">
    <property type="term" value="C:endoplasmic reticulum membrane"/>
    <property type="evidence" value="ECO:0007669"/>
    <property type="project" value="UniProtKB-SubCell"/>
</dbReference>
<keyword evidence="17" id="KW-1185">Reference proteome</keyword>
<dbReference type="EMBL" id="QCYY01002587">
    <property type="protein sequence ID" value="ROT69287.1"/>
    <property type="molecule type" value="Genomic_DNA"/>
</dbReference>
<feature type="domain" description="UBC core" evidence="15">
    <location>
        <begin position="7"/>
        <end position="157"/>
    </location>
</feature>
<feature type="transmembrane region" description="Helical" evidence="14">
    <location>
        <begin position="314"/>
        <end position="334"/>
    </location>
</feature>
<evidence type="ECO:0000256" key="9">
    <source>
        <dbReference type="ARBA" id="ARBA00022989"/>
    </source>
</evidence>
<keyword evidence="4 14" id="KW-0812">Transmembrane</keyword>
<reference evidence="16 17" key="2">
    <citation type="submission" date="2019-01" db="EMBL/GenBank/DDBJ databases">
        <title>The decoding of complex shrimp genome reveals the adaptation for benthos swimmer, frequently molting mechanism and breeding impact on genome.</title>
        <authorList>
            <person name="Sun Y."/>
            <person name="Gao Y."/>
            <person name="Yu Y."/>
        </authorList>
    </citation>
    <scope>NUCLEOTIDE SEQUENCE [LARGE SCALE GENOMIC DNA]</scope>
    <source>
        <tissue evidence="16">Muscle</tissue>
    </source>
</reference>
<comment type="subcellular location">
    <subcellularLocation>
        <location evidence="1">Endoplasmic reticulum membrane</location>
    </subcellularLocation>
</comment>
<reference evidence="16 17" key="1">
    <citation type="submission" date="2018-04" db="EMBL/GenBank/DDBJ databases">
        <authorList>
            <person name="Zhang X."/>
            <person name="Yuan J."/>
            <person name="Li F."/>
            <person name="Xiang J."/>
        </authorList>
    </citation>
    <scope>NUCLEOTIDE SEQUENCE [LARGE SCALE GENOMIC DNA]</scope>
    <source>
        <tissue evidence="16">Muscle</tissue>
    </source>
</reference>
<evidence type="ECO:0000256" key="10">
    <source>
        <dbReference type="ARBA" id="ARBA00023136"/>
    </source>
</evidence>
<evidence type="ECO:0000256" key="3">
    <source>
        <dbReference type="ARBA" id="ARBA00022679"/>
    </source>
</evidence>
<dbReference type="SMART" id="SM00212">
    <property type="entry name" value="UBCc"/>
    <property type="match status" value="1"/>
</dbReference>
<dbReference type="GO" id="GO:0005524">
    <property type="term" value="F:ATP binding"/>
    <property type="evidence" value="ECO:0007669"/>
    <property type="project" value="UniProtKB-KW"/>
</dbReference>